<keyword evidence="3" id="KW-0732">Signal</keyword>
<feature type="compositionally biased region" description="Acidic residues" evidence="1">
    <location>
        <begin position="179"/>
        <end position="189"/>
    </location>
</feature>
<reference evidence="4 5" key="1">
    <citation type="submission" date="2020-08" db="EMBL/GenBank/DDBJ databases">
        <title>Genomic Encyclopedia of Type Strains, Phase III (KMG-III): the genomes of soil and plant-associated and newly described type strains.</title>
        <authorList>
            <person name="Whitman W."/>
        </authorList>
    </citation>
    <scope>NUCLEOTIDE SEQUENCE [LARGE SCALE GENOMIC DNA]</scope>
    <source>
        <strain evidence="4 5">CECT 3287</strain>
    </source>
</reference>
<proteinExistence type="predicted"/>
<dbReference type="AlphaFoldDB" id="A0A7W5FIC7"/>
<feature type="chain" id="PRO_5031289147" evidence="3">
    <location>
        <begin position="25"/>
        <end position="261"/>
    </location>
</feature>
<dbReference type="EMBL" id="JACHXF010000019">
    <property type="protein sequence ID" value="MBB3099578.1"/>
    <property type="molecule type" value="Genomic_DNA"/>
</dbReference>
<evidence type="ECO:0000256" key="2">
    <source>
        <dbReference type="SAM" id="Phobius"/>
    </source>
</evidence>
<feature type="compositionally biased region" description="Low complexity" evidence="1">
    <location>
        <begin position="168"/>
        <end position="178"/>
    </location>
</feature>
<protein>
    <submittedName>
        <fullName evidence="4">Uncharacterized protein</fullName>
    </submittedName>
</protein>
<name>A0A7W5FIC7_9ACTN</name>
<keyword evidence="5" id="KW-1185">Reference proteome</keyword>
<feature type="region of interest" description="Disordered" evidence="1">
    <location>
        <begin position="157"/>
        <end position="205"/>
    </location>
</feature>
<keyword evidence="2" id="KW-1133">Transmembrane helix</keyword>
<keyword evidence="2" id="KW-0472">Membrane</keyword>
<dbReference type="RefSeq" id="WP_183225644.1">
    <property type="nucleotide sequence ID" value="NZ_BMPW01000023.1"/>
</dbReference>
<keyword evidence="2" id="KW-0812">Transmembrane</keyword>
<evidence type="ECO:0000256" key="1">
    <source>
        <dbReference type="SAM" id="MobiDB-lite"/>
    </source>
</evidence>
<comment type="caution">
    <text evidence="4">The sequence shown here is derived from an EMBL/GenBank/DDBJ whole genome shotgun (WGS) entry which is preliminary data.</text>
</comment>
<accession>A0A7W5FIC7</accession>
<evidence type="ECO:0000313" key="5">
    <source>
        <dbReference type="Proteomes" id="UP000590749"/>
    </source>
</evidence>
<evidence type="ECO:0000256" key="3">
    <source>
        <dbReference type="SAM" id="SignalP"/>
    </source>
</evidence>
<feature type="signal peptide" evidence="3">
    <location>
        <begin position="1"/>
        <end position="24"/>
    </location>
</feature>
<dbReference type="Proteomes" id="UP000590749">
    <property type="component" value="Unassembled WGS sequence"/>
</dbReference>
<organism evidence="4 5">
    <name type="scientific">Actinoplanes campanulatus</name>
    <dbReference type="NCBI Taxonomy" id="113559"/>
    <lineage>
        <taxon>Bacteria</taxon>
        <taxon>Bacillati</taxon>
        <taxon>Actinomycetota</taxon>
        <taxon>Actinomycetes</taxon>
        <taxon>Micromonosporales</taxon>
        <taxon>Micromonosporaceae</taxon>
        <taxon>Actinoplanes</taxon>
    </lineage>
</organism>
<sequence>MRHRITALTGAVIAGAVVNTVVWAAPAAADVEGFNVRVTAPDRFTAGRSAQVVTAVVTSDNRQCRKVRWALLMHSRIDPDQFQVTRFEDDGPFATTDRTEGVTTTIVDNDLDPGTACRGRTVTGRWQVGFAGPEGGDVRFEVRAFDAENTLLTAGGADARVRGEVEAEASPSATPEESAAPEESEEAAPEETRQPTRAVTDPDETETALVADDTTLLGPGLIVGGVCVFLGVLLLVRLRARARQARLDSQSTPTGFYRMPR</sequence>
<gene>
    <name evidence="4" type="ORF">FHR83_007285</name>
</gene>
<feature type="transmembrane region" description="Helical" evidence="2">
    <location>
        <begin position="216"/>
        <end position="236"/>
    </location>
</feature>
<evidence type="ECO:0000313" key="4">
    <source>
        <dbReference type="EMBL" id="MBB3099578.1"/>
    </source>
</evidence>